<reference evidence="6" key="1">
    <citation type="submission" date="2016-10" db="EMBL/GenBank/DDBJ databases">
        <authorList>
            <person name="Varghese N."/>
            <person name="Submissions S."/>
        </authorList>
    </citation>
    <scope>NUCLEOTIDE SEQUENCE [LARGE SCALE GENOMIC DNA]</scope>
    <source>
        <strain evidence="6">DSM 40318</strain>
    </source>
</reference>
<keyword evidence="2 5" id="KW-0238">DNA-binding</keyword>
<dbReference type="Pfam" id="PF01638">
    <property type="entry name" value="HxlR"/>
    <property type="match status" value="1"/>
</dbReference>
<evidence type="ECO:0000256" key="3">
    <source>
        <dbReference type="ARBA" id="ARBA00023163"/>
    </source>
</evidence>
<evidence type="ECO:0000313" key="6">
    <source>
        <dbReference type="Proteomes" id="UP000198609"/>
    </source>
</evidence>
<keyword evidence="6" id="KW-1185">Reference proteome</keyword>
<evidence type="ECO:0000259" key="4">
    <source>
        <dbReference type="PROSITE" id="PS51118"/>
    </source>
</evidence>
<dbReference type="InterPro" id="IPR011991">
    <property type="entry name" value="ArsR-like_HTH"/>
</dbReference>
<dbReference type="PANTHER" id="PTHR33204:SF18">
    <property type="entry name" value="TRANSCRIPTIONAL REGULATORY PROTEIN"/>
    <property type="match status" value="1"/>
</dbReference>
<organism evidence="5 6">
    <name type="scientific">Streptomyces melanosporofaciens</name>
    <dbReference type="NCBI Taxonomy" id="67327"/>
    <lineage>
        <taxon>Bacteria</taxon>
        <taxon>Bacillati</taxon>
        <taxon>Actinomycetota</taxon>
        <taxon>Actinomycetes</taxon>
        <taxon>Kitasatosporales</taxon>
        <taxon>Streptomycetaceae</taxon>
        <taxon>Streptomyces</taxon>
        <taxon>Streptomyces violaceusniger group</taxon>
    </lineage>
</organism>
<dbReference type="InterPro" id="IPR036388">
    <property type="entry name" value="WH-like_DNA-bd_sf"/>
</dbReference>
<accession>A0A1H4I7K5</accession>
<dbReference type="PROSITE" id="PS51118">
    <property type="entry name" value="HTH_HXLR"/>
    <property type="match status" value="1"/>
</dbReference>
<dbReference type="PANTHER" id="PTHR33204">
    <property type="entry name" value="TRANSCRIPTIONAL REGULATOR, MARR FAMILY"/>
    <property type="match status" value="1"/>
</dbReference>
<evidence type="ECO:0000256" key="1">
    <source>
        <dbReference type="ARBA" id="ARBA00023015"/>
    </source>
</evidence>
<dbReference type="EMBL" id="FNST01000001">
    <property type="protein sequence ID" value="SEB29328.1"/>
    <property type="molecule type" value="Genomic_DNA"/>
</dbReference>
<dbReference type="SUPFAM" id="SSF46785">
    <property type="entry name" value="Winged helix' DNA-binding domain"/>
    <property type="match status" value="1"/>
</dbReference>
<dbReference type="AlphaFoldDB" id="A0A1H4I7K5"/>
<gene>
    <name evidence="5" type="ORF">SAMN04490356_0012</name>
</gene>
<dbReference type="InterPro" id="IPR002577">
    <property type="entry name" value="HTH_HxlR"/>
</dbReference>
<keyword evidence="3" id="KW-0804">Transcription</keyword>
<proteinExistence type="predicted"/>
<evidence type="ECO:0000313" key="5">
    <source>
        <dbReference type="EMBL" id="SEB29328.1"/>
    </source>
</evidence>
<dbReference type="RefSeq" id="WP_093459428.1">
    <property type="nucleotide sequence ID" value="NZ_FNST01000001.1"/>
</dbReference>
<feature type="domain" description="HTH hxlR-type" evidence="4">
    <location>
        <begin position="16"/>
        <end position="115"/>
    </location>
</feature>
<dbReference type="InterPro" id="IPR036390">
    <property type="entry name" value="WH_DNA-bd_sf"/>
</dbReference>
<name>A0A1H4I7K5_STRMJ</name>
<dbReference type="GO" id="GO:0003677">
    <property type="term" value="F:DNA binding"/>
    <property type="evidence" value="ECO:0007669"/>
    <property type="project" value="UniProtKB-KW"/>
</dbReference>
<protein>
    <submittedName>
        <fullName evidence="5">DNA-binding transcriptional regulator, HxlR family</fullName>
    </submittedName>
</protein>
<evidence type="ECO:0000256" key="2">
    <source>
        <dbReference type="ARBA" id="ARBA00023125"/>
    </source>
</evidence>
<keyword evidence="1" id="KW-0805">Transcription regulation</keyword>
<dbReference type="CDD" id="cd00090">
    <property type="entry name" value="HTH_ARSR"/>
    <property type="match status" value="1"/>
</dbReference>
<dbReference type="Gene3D" id="1.10.10.10">
    <property type="entry name" value="Winged helix-like DNA-binding domain superfamily/Winged helix DNA-binding domain"/>
    <property type="match status" value="1"/>
</dbReference>
<dbReference type="Proteomes" id="UP000198609">
    <property type="component" value="Unassembled WGS sequence"/>
</dbReference>
<sequence length="158" mass="17483">MTDTPEAQPPDSRGDDSVTRTLNLVGERWTMLILREAFFGVHRYGQFAQNLGISRPTLSNRLGKLVDVGLLIRERYAGGPIRSDYEYRLTQAGLDLFPAIQILMEWGNTYLPDEPAGSGSKVAWTHDVCGSPTHPRLTCDQCGEPVTAHNVRLTGDTP</sequence>